<reference evidence="1 2" key="1">
    <citation type="submission" date="2015-02" db="EMBL/GenBank/DDBJ databases">
        <title>Nostoc linckia genome annotation.</title>
        <authorList>
            <person name="Zhou Z."/>
        </authorList>
    </citation>
    <scope>NUCLEOTIDE SEQUENCE [LARGE SCALE GENOMIC DNA]</scope>
    <source>
        <strain evidence="2">z8</strain>
    </source>
</reference>
<dbReference type="AlphaFoldDB" id="A0A9Q5Z7T2"/>
<gene>
    <name evidence="1" type="ORF">VF08_27340</name>
</gene>
<accession>A0A9Q5Z7T2</accession>
<evidence type="ECO:0000313" key="1">
    <source>
        <dbReference type="EMBL" id="PHJ98218.1"/>
    </source>
</evidence>
<protein>
    <submittedName>
        <fullName evidence="1">Uncharacterized protein</fullName>
    </submittedName>
</protein>
<evidence type="ECO:0000313" key="2">
    <source>
        <dbReference type="Proteomes" id="UP000222310"/>
    </source>
</evidence>
<sequence>MKTCNNSFNIYAITPPKIFNIKLNTKMLLSGKVEFEHQYCSTVKFWVRSLQENSPVGHKE</sequence>
<comment type="caution">
    <text evidence="1">The sequence shown here is derived from an EMBL/GenBank/DDBJ whole genome shotgun (WGS) entry which is preliminary data.</text>
</comment>
<dbReference type="EMBL" id="LAHD01000103">
    <property type="protein sequence ID" value="PHJ98218.1"/>
    <property type="molecule type" value="Genomic_DNA"/>
</dbReference>
<organism evidence="1 2">
    <name type="scientific">Nostoc linckia z8</name>
    <dbReference type="NCBI Taxonomy" id="1628746"/>
    <lineage>
        <taxon>Bacteria</taxon>
        <taxon>Bacillati</taxon>
        <taxon>Cyanobacteriota</taxon>
        <taxon>Cyanophyceae</taxon>
        <taxon>Nostocales</taxon>
        <taxon>Nostocaceae</taxon>
        <taxon>Nostoc</taxon>
    </lineage>
</organism>
<proteinExistence type="predicted"/>
<dbReference type="Proteomes" id="UP000222310">
    <property type="component" value="Unassembled WGS sequence"/>
</dbReference>
<name>A0A9Q5Z7T2_NOSLI</name>